<evidence type="ECO:0000313" key="2">
    <source>
        <dbReference type="EMBL" id="MBX71032.1"/>
    </source>
</evidence>
<name>A0A2P2QVI5_RHIMU</name>
<feature type="region of interest" description="Disordered" evidence="1">
    <location>
        <begin position="1"/>
        <end position="20"/>
    </location>
</feature>
<protein>
    <submittedName>
        <fullName evidence="2">Uncharacterized protein</fullName>
    </submittedName>
</protein>
<dbReference type="AlphaFoldDB" id="A0A2P2QVI5"/>
<reference evidence="2" key="1">
    <citation type="submission" date="2018-02" db="EMBL/GenBank/DDBJ databases">
        <title>Rhizophora mucronata_Transcriptome.</title>
        <authorList>
            <person name="Meera S.P."/>
            <person name="Sreeshan A."/>
            <person name="Augustine A."/>
        </authorList>
    </citation>
    <scope>NUCLEOTIDE SEQUENCE</scope>
    <source>
        <tissue evidence="2">Leaf</tissue>
    </source>
</reference>
<proteinExistence type="predicted"/>
<organism evidence="2">
    <name type="scientific">Rhizophora mucronata</name>
    <name type="common">Asiatic mangrove</name>
    <dbReference type="NCBI Taxonomy" id="61149"/>
    <lineage>
        <taxon>Eukaryota</taxon>
        <taxon>Viridiplantae</taxon>
        <taxon>Streptophyta</taxon>
        <taxon>Embryophyta</taxon>
        <taxon>Tracheophyta</taxon>
        <taxon>Spermatophyta</taxon>
        <taxon>Magnoliopsida</taxon>
        <taxon>eudicotyledons</taxon>
        <taxon>Gunneridae</taxon>
        <taxon>Pentapetalae</taxon>
        <taxon>rosids</taxon>
        <taxon>fabids</taxon>
        <taxon>Malpighiales</taxon>
        <taxon>Rhizophoraceae</taxon>
        <taxon>Rhizophora</taxon>
    </lineage>
</organism>
<dbReference type="EMBL" id="GGEC01090548">
    <property type="protein sequence ID" value="MBX71032.1"/>
    <property type="molecule type" value="Transcribed_RNA"/>
</dbReference>
<evidence type="ECO:0000256" key="1">
    <source>
        <dbReference type="SAM" id="MobiDB-lite"/>
    </source>
</evidence>
<accession>A0A2P2QVI5</accession>
<sequence length="20" mass="2406">MQKYPIESPRCTAGRPRRRC</sequence>